<protein>
    <submittedName>
        <fullName evidence="2">Uncharacterized protein</fullName>
    </submittedName>
</protein>
<comment type="caution">
    <text evidence="2">The sequence shown here is derived from an EMBL/GenBank/DDBJ whole genome shotgun (WGS) entry which is preliminary data.</text>
</comment>
<dbReference type="RefSeq" id="XP_045952827.1">
    <property type="nucleotide sequence ID" value="XM_046104107.1"/>
</dbReference>
<evidence type="ECO:0000313" key="2">
    <source>
        <dbReference type="EMBL" id="KAH6646313.1"/>
    </source>
</evidence>
<evidence type="ECO:0000313" key="3">
    <source>
        <dbReference type="Proteomes" id="UP000758603"/>
    </source>
</evidence>
<feature type="compositionally biased region" description="Polar residues" evidence="1">
    <location>
        <begin position="1"/>
        <end position="14"/>
    </location>
</feature>
<dbReference type="GeneID" id="70132998"/>
<accession>A0A9P8RHV7</accession>
<dbReference type="AlphaFoldDB" id="A0A9P8RHV7"/>
<gene>
    <name evidence="2" type="ORF">BKA67DRAFT_583846</name>
</gene>
<sequence>MVVSPPQQTINTMPLSKGQEKRARRAKERVLQERSRNVQTPAQSSTSKSKNNK</sequence>
<dbReference type="Proteomes" id="UP000758603">
    <property type="component" value="Unassembled WGS sequence"/>
</dbReference>
<feature type="region of interest" description="Disordered" evidence="1">
    <location>
        <begin position="1"/>
        <end position="53"/>
    </location>
</feature>
<organism evidence="2 3">
    <name type="scientific">Truncatella angustata</name>
    <dbReference type="NCBI Taxonomy" id="152316"/>
    <lineage>
        <taxon>Eukaryota</taxon>
        <taxon>Fungi</taxon>
        <taxon>Dikarya</taxon>
        <taxon>Ascomycota</taxon>
        <taxon>Pezizomycotina</taxon>
        <taxon>Sordariomycetes</taxon>
        <taxon>Xylariomycetidae</taxon>
        <taxon>Amphisphaeriales</taxon>
        <taxon>Sporocadaceae</taxon>
        <taxon>Truncatella</taxon>
    </lineage>
</organism>
<name>A0A9P8RHV7_9PEZI</name>
<dbReference type="EMBL" id="JAGPXC010000010">
    <property type="protein sequence ID" value="KAH6646313.1"/>
    <property type="molecule type" value="Genomic_DNA"/>
</dbReference>
<feature type="compositionally biased region" description="Polar residues" evidence="1">
    <location>
        <begin position="37"/>
        <end position="53"/>
    </location>
</feature>
<reference evidence="2" key="1">
    <citation type="journal article" date="2021" name="Nat. Commun.">
        <title>Genetic determinants of endophytism in the Arabidopsis root mycobiome.</title>
        <authorList>
            <person name="Mesny F."/>
            <person name="Miyauchi S."/>
            <person name="Thiergart T."/>
            <person name="Pickel B."/>
            <person name="Atanasova L."/>
            <person name="Karlsson M."/>
            <person name="Huettel B."/>
            <person name="Barry K.W."/>
            <person name="Haridas S."/>
            <person name="Chen C."/>
            <person name="Bauer D."/>
            <person name="Andreopoulos W."/>
            <person name="Pangilinan J."/>
            <person name="LaButti K."/>
            <person name="Riley R."/>
            <person name="Lipzen A."/>
            <person name="Clum A."/>
            <person name="Drula E."/>
            <person name="Henrissat B."/>
            <person name="Kohler A."/>
            <person name="Grigoriev I.V."/>
            <person name="Martin F.M."/>
            <person name="Hacquard S."/>
        </authorList>
    </citation>
    <scope>NUCLEOTIDE SEQUENCE</scope>
    <source>
        <strain evidence="2">MPI-SDFR-AT-0073</strain>
    </source>
</reference>
<proteinExistence type="predicted"/>
<keyword evidence="3" id="KW-1185">Reference proteome</keyword>
<evidence type="ECO:0000256" key="1">
    <source>
        <dbReference type="SAM" id="MobiDB-lite"/>
    </source>
</evidence>